<accession>A0A0A9FVR4</accession>
<proteinExistence type="predicted"/>
<reference evidence="1" key="1">
    <citation type="submission" date="2014-09" db="EMBL/GenBank/DDBJ databases">
        <authorList>
            <person name="Magalhaes I.L.F."/>
            <person name="Oliveira U."/>
            <person name="Santos F.R."/>
            <person name="Vidigal T.H.D.A."/>
            <person name="Brescovit A.D."/>
            <person name="Santos A.J."/>
        </authorList>
    </citation>
    <scope>NUCLEOTIDE SEQUENCE</scope>
    <source>
        <tissue evidence="1">Shoot tissue taken approximately 20 cm above the soil surface</tissue>
    </source>
</reference>
<name>A0A0A9FVR4_ARUDO</name>
<organism evidence="1">
    <name type="scientific">Arundo donax</name>
    <name type="common">Giant reed</name>
    <name type="synonym">Donax arundinaceus</name>
    <dbReference type="NCBI Taxonomy" id="35708"/>
    <lineage>
        <taxon>Eukaryota</taxon>
        <taxon>Viridiplantae</taxon>
        <taxon>Streptophyta</taxon>
        <taxon>Embryophyta</taxon>
        <taxon>Tracheophyta</taxon>
        <taxon>Spermatophyta</taxon>
        <taxon>Magnoliopsida</taxon>
        <taxon>Liliopsida</taxon>
        <taxon>Poales</taxon>
        <taxon>Poaceae</taxon>
        <taxon>PACMAD clade</taxon>
        <taxon>Arundinoideae</taxon>
        <taxon>Arundineae</taxon>
        <taxon>Arundo</taxon>
    </lineage>
</organism>
<dbReference type="AlphaFoldDB" id="A0A0A9FVR4"/>
<reference evidence="1" key="2">
    <citation type="journal article" date="2015" name="Data Brief">
        <title>Shoot transcriptome of the giant reed, Arundo donax.</title>
        <authorList>
            <person name="Barrero R.A."/>
            <person name="Guerrero F.D."/>
            <person name="Moolhuijzen P."/>
            <person name="Goolsby J.A."/>
            <person name="Tidwell J."/>
            <person name="Bellgard S.E."/>
            <person name="Bellgard M.I."/>
        </authorList>
    </citation>
    <scope>NUCLEOTIDE SEQUENCE</scope>
    <source>
        <tissue evidence="1">Shoot tissue taken approximately 20 cm above the soil surface</tissue>
    </source>
</reference>
<dbReference type="EMBL" id="GBRH01182567">
    <property type="protein sequence ID" value="JAE15329.1"/>
    <property type="molecule type" value="Transcribed_RNA"/>
</dbReference>
<protein>
    <submittedName>
        <fullName evidence="1">Uncharacterized protein</fullName>
    </submittedName>
</protein>
<evidence type="ECO:0000313" key="1">
    <source>
        <dbReference type="EMBL" id="JAE15329.1"/>
    </source>
</evidence>
<sequence length="20" mass="2168">MAIYATMHAQANCASVDRLT</sequence>